<evidence type="ECO:0000256" key="17">
    <source>
        <dbReference type="SAM" id="Phobius"/>
    </source>
</evidence>
<feature type="domain" description="CUB" evidence="19">
    <location>
        <begin position="49"/>
        <end position="157"/>
    </location>
</feature>
<dbReference type="Proteomes" id="UP000515152">
    <property type="component" value="Chromosome 15"/>
</dbReference>
<evidence type="ECO:0000256" key="12">
    <source>
        <dbReference type="ARBA" id="ARBA00023224"/>
    </source>
</evidence>
<feature type="transmembrane region" description="Helical" evidence="17">
    <location>
        <begin position="978"/>
        <end position="1004"/>
    </location>
</feature>
<gene>
    <name evidence="24" type="primary">adgrg6</name>
</gene>
<protein>
    <recommendedName>
        <fullName evidence="13">Adhesion G-protein coupled receptor G6</fullName>
    </recommendedName>
    <alternativeName>
        <fullName evidence="14">G-protein coupled receptor 126</fullName>
    </alternativeName>
</protein>
<dbReference type="GO" id="GO:0022011">
    <property type="term" value="P:myelination in peripheral nervous system"/>
    <property type="evidence" value="ECO:0007669"/>
    <property type="project" value="TreeGrafter"/>
</dbReference>
<keyword evidence="3" id="KW-1003">Cell membrane</keyword>
<comment type="similarity">
    <text evidence="2">Belongs to the G-protein coupled receptor 2 family. Adhesion G-protein coupled receptor (ADGR) subfamily.</text>
</comment>
<feature type="disulfide bond" evidence="15">
    <location>
        <begin position="102"/>
        <end position="119"/>
    </location>
</feature>
<dbReference type="GO" id="GO:0007189">
    <property type="term" value="P:adenylate cyclase-activating G protein-coupled receptor signaling pathway"/>
    <property type="evidence" value="ECO:0007669"/>
    <property type="project" value="TreeGrafter"/>
</dbReference>
<feature type="transmembrane region" description="Helical" evidence="17">
    <location>
        <begin position="823"/>
        <end position="846"/>
    </location>
</feature>
<comment type="subcellular location">
    <subcellularLocation>
        <location evidence="1">Cell membrane</location>
        <topology evidence="1">Multi-pass membrane protein</topology>
    </subcellularLocation>
</comment>
<dbReference type="SUPFAM" id="SSF49854">
    <property type="entry name" value="Spermadhesin, CUB domain"/>
    <property type="match status" value="1"/>
</dbReference>
<evidence type="ECO:0000313" key="23">
    <source>
        <dbReference type="Proteomes" id="UP000515152"/>
    </source>
</evidence>
<reference evidence="24" key="1">
    <citation type="submission" date="2025-08" db="UniProtKB">
        <authorList>
            <consortium name="RefSeq"/>
        </authorList>
    </citation>
    <scope>IDENTIFICATION</scope>
</reference>
<evidence type="ECO:0000256" key="6">
    <source>
        <dbReference type="ARBA" id="ARBA00022989"/>
    </source>
</evidence>
<dbReference type="GO" id="GO:0060347">
    <property type="term" value="P:heart trabecula formation"/>
    <property type="evidence" value="ECO:0007669"/>
    <property type="project" value="TreeGrafter"/>
</dbReference>
<dbReference type="PROSITE" id="PS01180">
    <property type="entry name" value="CUB"/>
    <property type="match status" value="1"/>
</dbReference>
<dbReference type="InterPro" id="IPR013320">
    <property type="entry name" value="ConA-like_dom_sf"/>
</dbReference>
<keyword evidence="12" id="KW-0807">Transducer</keyword>
<dbReference type="Gene3D" id="2.60.220.50">
    <property type="match status" value="1"/>
</dbReference>
<dbReference type="Pfam" id="PF00431">
    <property type="entry name" value="CUB"/>
    <property type="match status" value="1"/>
</dbReference>
<evidence type="ECO:0000256" key="1">
    <source>
        <dbReference type="ARBA" id="ARBA00004651"/>
    </source>
</evidence>
<accession>A0A6P8GE94</accession>
<keyword evidence="11" id="KW-0325">Glycoprotein</keyword>
<feature type="transmembrane region" description="Helical" evidence="17">
    <location>
        <begin position="858"/>
        <end position="879"/>
    </location>
</feature>
<name>A0A6P8GE94_CLUHA</name>
<evidence type="ECO:0000256" key="9">
    <source>
        <dbReference type="ARBA" id="ARBA00023157"/>
    </source>
</evidence>
<evidence type="ECO:0000256" key="14">
    <source>
        <dbReference type="ARBA" id="ARBA00082039"/>
    </source>
</evidence>
<dbReference type="CTD" id="57211"/>
<sequence>MTFQCLHHLCFRLLEITGRWWRWKVQLLLPVALQLIYLHQSVMSCQGNCNLVLTNSQGGFTSPCYPSDYPSSQNCKWTLRAPAGFIVQVNFVDFEVEEALGCIYDKVIVNTGTNDVKFCGLTANGLTLNSSGNVMEVSFISDFSVQKKGFSINYKQVAVSLRNQKVTLPRSTRDIVKVSGGISMPNLNQFTICFEIARSAQRDNEIIFSVNSAKGYDIAFGKTANGMALIIDTKECSIDSIISSANFTSTMKPLCLTWSTHTRELALQFDGNYRTKVCADLNKGVKFENLQLGAGDSGDDDDDEDDIGSFDGFIYNFRLWRNAMTLLELSSITCDSVGDLVDWDNNFWDIPSSFAQTDSSLSCSTSIPTLPSQTTSCSSPGLGCPEVVFFRVNLVVSDDTTEKNEADVQEILIQWLRQTLQDRINSVHVNCIRFNCQALLVYKMTGTKEAEIETVLKRTPVNGTGLSLSTVKVKTVENCPAEENPFHYKWLESRPTVTMYAPCFPNKDQNASRTCSINLQNYTSSWNVADLTNCTDIDDIEVSQDNAGEVAVQLADISNNELSTAEVSKVVTKVKELVNLARINTTLATAVVNIISNVMTSSNSAQAAASEIALKAVDELVQKIEFDGESLTISSKNLAVGISALNASEFNGTTFTAFIPPNTTDPKIEFLSESQNPLAVVTLPATLLHNLTNSNADIVSRINFVFFSKTGLFQDVRNGLSLNSYVVASSVGNFSIRNLRDPVRIEIAHLQHMQDPKRSCVFWDFTIKNGTGGWNSEGCQVSPESSDNRTVCLCNHLTHFGILMDISGTAAQIDYQNTRVLTFITYIGCGVSAIFSAATLLTYITFEKLRRDYPAKILMNLSTSLLFLNMVFLLDGWLASFDMEGLCITVAVFMHFFLLTSFTWMGLESIHMYIALVKVFNTYIRRYILKFCLVGWGLPAAIVCTVVAVDRHAYGLEFYGRGDIGQESSKFCWIRSNMVFYVTCVGYFSVIFLMNVAMFIVVMIQICGRNGKRSNRTLREEILRNLRSVVSLTFLLGMTWGFAFFAWGPVNLAFMYLFSIFNSLQGLFIFVFHCALKENVQKQWRRYLCCGQLRLADNSDWSKTATNNTKKVSSDNLGKSLSSSSFSSSTANWTSKAKASLNPFANYNNSTDKMSSSPTKCPSDGEASSINPVHHVIDKVKGYCSVRSDHFYKNFIMSDSYNHNTKF</sequence>
<dbReference type="PROSITE" id="PS51828">
    <property type="entry name" value="PTX_2"/>
    <property type="match status" value="1"/>
</dbReference>
<evidence type="ECO:0000256" key="10">
    <source>
        <dbReference type="ARBA" id="ARBA00023170"/>
    </source>
</evidence>
<evidence type="ECO:0000313" key="24">
    <source>
        <dbReference type="RefSeq" id="XP_031437494.1"/>
    </source>
</evidence>
<dbReference type="PANTHER" id="PTHR12011:SF290">
    <property type="entry name" value="ADHESION G-PROTEIN COUPLED RECEPTOR G6"/>
    <property type="match status" value="1"/>
</dbReference>
<evidence type="ECO:0000259" key="20">
    <source>
        <dbReference type="PROSITE" id="PS50221"/>
    </source>
</evidence>
<dbReference type="RefSeq" id="XP_031437494.1">
    <property type="nucleotide sequence ID" value="XM_031581634.1"/>
</dbReference>
<dbReference type="PROSITE" id="PS00650">
    <property type="entry name" value="G_PROTEIN_RECEP_F2_2"/>
    <property type="match status" value="1"/>
</dbReference>
<dbReference type="Gene3D" id="2.60.120.200">
    <property type="match status" value="1"/>
</dbReference>
<dbReference type="Gene3D" id="1.20.1070.10">
    <property type="entry name" value="Rhodopsin 7-helix transmembrane proteins"/>
    <property type="match status" value="1"/>
</dbReference>
<dbReference type="FunFam" id="2.60.220.50:FF:000003">
    <property type="entry name" value="adhesion G-protein coupled receptor G2 isoform X2"/>
    <property type="match status" value="1"/>
</dbReference>
<dbReference type="InterPro" id="IPR000203">
    <property type="entry name" value="GPS"/>
</dbReference>
<feature type="chain" id="PRO_5028025895" description="Adhesion G-protein coupled receptor G6" evidence="18">
    <location>
        <begin position="48"/>
        <end position="1207"/>
    </location>
</feature>
<keyword evidence="23" id="KW-1185">Reference proteome</keyword>
<feature type="domain" description="GAIN-B" evidence="20">
    <location>
        <begin position="629"/>
        <end position="810"/>
    </location>
</feature>
<organism evidence="23 24">
    <name type="scientific">Clupea harengus</name>
    <name type="common">Atlantic herring</name>
    <dbReference type="NCBI Taxonomy" id="7950"/>
    <lineage>
        <taxon>Eukaryota</taxon>
        <taxon>Metazoa</taxon>
        <taxon>Chordata</taxon>
        <taxon>Craniata</taxon>
        <taxon>Vertebrata</taxon>
        <taxon>Euteleostomi</taxon>
        <taxon>Actinopterygii</taxon>
        <taxon>Neopterygii</taxon>
        <taxon>Teleostei</taxon>
        <taxon>Clupei</taxon>
        <taxon>Clupeiformes</taxon>
        <taxon>Clupeoidei</taxon>
        <taxon>Clupeidae</taxon>
        <taxon>Clupea</taxon>
    </lineage>
</organism>
<feature type="transmembrane region" description="Helical" evidence="17">
    <location>
        <begin position="927"/>
        <end position="949"/>
    </location>
</feature>
<feature type="compositionally biased region" description="Low complexity" evidence="16">
    <location>
        <begin position="1114"/>
        <end position="1129"/>
    </location>
</feature>
<dbReference type="Pfam" id="PF01825">
    <property type="entry name" value="GPS"/>
    <property type="match status" value="1"/>
</dbReference>
<dbReference type="Gene3D" id="2.60.120.290">
    <property type="entry name" value="Spermadhesin, CUB domain"/>
    <property type="match status" value="1"/>
</dbReference>
<dbReference type="InterPro" id="IPR017983">
    <property type="entry name" value="GPCR_2_secretin-like_CS"/>
</dbReference>
<feature type="transmembrane region" description="Helical" evidence="17">
    <location>
        <begin position="885"/>
        <end position="907"/>
    </location>
</feature>
<feature type="domain" description="G-protein coupled receptors family 2 profile 2" evidence="21">
    <location>
        <begin position="821"/>
        <end position="1077"/>
    </location>
</feature>
<evidence type="ECO:0000256" key="18">
    <source>
        <dbReference type="SAM" id="SignalP"/>
    </source>
</evidence>
<dbReference type="SMART" id="SM00159">
    <property type="entry name" value="PTX"/>
    <property type="match status" value="1"/>
</dbReference>
<evidence type="ECO:0000256" key="4">
    <source>
        <dbReference type="ARBA" id="ARBA00022692"/>
    </source>
</evidence>
<evidence type="ECO:0000256" key="11">
    <source>
        <dbReference type="ARBA" id="ARBA00023180"/>
    </source>
</evidence>
<evidence type="ECO:0000256" key="2">
    <source>
        <dbReference type="ARBA" id="ARBA00007343"/>
    </source>
</evidence>
<evidence type="ECO:0000256" key="8">
    <source>
        <dbReference type="ARBA" id="ARBA00023136"/>
    </source>
</evidence>
<dbReference type="GO" id="GO:0007166">
    <property type="term" value="P:cell surface receptor signaling pathway"/>
    <property type="evidence" value="ECO:0007669"/>
    <property type="project" value="InterPro"/>
</dbReference>
<dbReference type="SMART" id="SM00042">
    <property type="entry name" value="CUB"/>
    <property type="match status" value="1"/>
</dbReference>
<dbReference type="GO" id="GO:0005886">
    <property type="term" value="C:plasma membrane"/>
    <property type="evidence" value="ECO:0007669"/>
    <property type="project" value="UniProtKB-SubCell"/>
</dbReference>
<dbReference type="SMART" id="SM00303">
    <property type="entry name" value="GPS"/>
    <property type="match status" value="1"/>
</dbReference>
<dbReference type="GO" id="GO:0004930">
    <property type="term" value="F:G protein-coupled receptor activity"/>
    <property type="evidence" value="ECO:0007669"/>
    <property type="project" value="UniProtKB-KW"/>
</dbReference>
<dbReference type="InterPro" id="IPR035914">
    <property type="entry name" value="Sperma_CUB_dom_sf"/>
</dbReference>
<dbReference type="GO" id="GO:0043236">
    <property type="term" value="F:laminin binding"/>
    <property type="evidence" value="ECO:0007669"/>
    <property type="project" value="TreeGrafter"/>
</dbReference>
<dbReference type="SUPFAM" id="SSF49899">
    <property type="entry name" value="Concanavalin A-like lectins/glucanases"/>
    <property type="match status" value="1"/>
</dbReference>
<evidence type="ECO:0000256" key="3">
    <source>
        <dbReference type="ARBA" id="ARBA00022475"/>
    </source>
</evidence>
<evidence type="ECO:0000256" key="5">
    <source>
        <dbReference type="ARBA" id="ARBA00022729"/>
    </source>
</evidence>
<evidence type="ECO:0000256" key="13">
    <source>
        <dbReference type="ARBA" id="ARBA00069922"/>
    </source>
</evidence>
<evidence type="ECO:0000259" key="19">
    <source>
        <dbReference type="PROSITE" id="PS01180"/>
    </source>
</evidence>
<keyword evidence="6 17" id="KW-1133">Transmembrane helix</keyword>
<dbReference type="InterPro" id="IPR058857">
    <property type="entry name" value="GAIN_ADGRG2/6"/>
</dbReference>
<dbReference type="FunFam" id="1.20.1070.10:FF:000052">
    <property type="entry name" value="Adhesion G-protein coupled receptor G6"/>
    <property type="match status" value="1"/>
</dbReference>
<feature type="region of interest" description="Disordered" evidence="16">
    <location>
        <begin position="1108"/>
        <end position="1129"/>
    </location>
</feature>
<proteinExistence type="inferred from homology"/>
<dbReference type="PROSITE" id="PS50261">
    <property type="entry name" value="G_PROTEIN_RECEP_F2_4"/>
    <property type="match status" value="1"/>
</dbReference>
<dbReference type="OrthoDB" id="10037534at2759"/>
<dbReference type="InterPro" id="IPR046338">
    <property type="entry name" value="GAIN_dom_sf"/>
</dbReference>
<dbReference type="PROSITE" id="PS50221">
    <property type="entry name" value="GAIN_B"/>
    <property type="match status" value="1"/>
</dbReference>
<dbReference type="InterPro" id="IPR057244">
    <property type="entry name" value="GAIN_B"/>
</dbReference>
<keyword evidence="8 17" id="KW-0472">Membrane</keyword>
<keyword evidence="9 15" id="KW-1015">Disulfide bond</keyword>
<evidence type="ECO:0000259" key="21">
    <source>
        <dbReference type="PROSITE" id="PS50261"/>
    </source>
</evidence>
<keyword evidence="4 17" id="KW-0812">Transmembrane</keyword>
<dbReference type="InterPro" id="IPR017981">
    <property type="entry name" value="GPCR_2-like_7TM"/>
</dbReference>
<dbReference type="PANTHER" id="PTHR12011">
    <property type="entry name" value="ADHESION G-PROTEIN COUPLED RECEPTOR"/>
    <property type="match status" value="1"/>
</dbReference>
<keyword evidence="5 18" id="KW-0732">Signal</keyword>
<dbReference type="FunFam" id="2.60.120.290:FF:000013">
    <property type="entry name" value="Membrane frizzled-related protein"/>
    <property type="match status" value="1"/>
</dbReference>
<feature type="domain" description="Pentraxin (PTX)" evidence="22">
    <location>
        <begin position="161"/>
        <end position="363"/>
    </location>
</feature>
<feature type="transmembrane region" description="Helical" evidence="17">
    <location>
        <begin position="1053"/>
        <end position="1076"/>
    </location>
</feature>
<dbReference type="SUPFAM" id="SSF81321">
    <property type="entry name" value="Family A G protein-coupled receptor-like"/>
    <property type="match status" value="1"/>
</dbReference>
<dbReference type="Pfam" id="PF25307">
    <property type="entry name" value="SEA_Gpr126"/>
    <property type="match status" value="1"/>
</dbReference>
<comment type="caution">
    <text evidence="15">Lacks conserved residue(s) required for the propagation of feature annotation.</text>
</comment>
<dbReference type="CDD" id="cd00041">
    <property type="entry name" value="CUB"/>
    <property type="match status" value="1"/>
</dbReference>
<dbReference type="Pfam" id="PF26574">
    <property type="entry name" value="GAIN_ADGRG2"/>
    <property type="match status" value="1"/>
</dbReference>
<evidence type="ECO:0000256" key="16">
    <source>
        <dbReference type="SAM" id="MobiDB-lite"/>
    </source>
</evidence>
<dbReference type="AlphaFoldDB" id="A0A6P8GE94"/>
<dbReference type="Pfam" id="PF00002">
    <property type="entry name" value="7tm_2"/>
    <property type="match status" value="1"/>
</dbReference>
<dbReference type="InterPro" id="IPR001759">
    <property type="entry name" value="PTX_dom"/>
</dbReference>
<feature type="signal peptide" evidence="18">
    <location>
        <begin position="1"/>
        <end position="47"/>
    </location>
</feature>
<evidence type="ECO:0000256" key="15">
    <source>
        <dbReference type="PROSITE-ProRule" id="PRU00059"/>
    </source>
</evidence>
<dbReference type="KEGG" id="char:105892809"/>
<evidence type="ECO:0000256" key="7">
    <source>
        <dbReference type="ARBA" id="ARBA00023040"/>
    </source>
</evidence>
<dbReference type="InterPro" id="IPR057333">
    <property type="entry name" value="SEA_Gpr126"/>
</dbReference>
<dbReference type="GeneID" id="105892809"/>
<dbReference type="InterPro" id="IPR000859">
    <property type="entry name" value="CUB_dom"/>
</dbReference>
<dbReference type="PRINTS" id="PR00249">
    <property type="entry name" value="GPCRSECRETIN"/>
</dbReference>
<keyword evidence="10 24" id="KW-0675">Receptor</keyword>
<evidence type="ECO:0000259" key="22">
    <source>
        <dbReference type="PROSITE" id="PS51828"/>
    </source>
</evidence>
<feature type="transmembrane region" description="Helical" evidence="17">
    <location>
        <begin position="1025"/>
        <end position="1047"/>
    </location>
</feature>
<dbReference type="InterPro" id="IPR000832">
    <property type="entry name" value="GPCR_2_secretin-like"/>
</dbReference>
<keyword evidence="7" id="KW-0297">G-protein coupled receptor</keyword>